<reference evidence="3 4" key="1">
    <citation type="submission" date="2020-08" db="EMBL/GenBank/DDBJ databases">
        <title>Genomic Encyclopedia of Archaeal and Bacterial Type Strains, Phase II (KMG-II): from individual species to whole genera.</title>
        <authorList>
            <person name="Goeker M."/>
        </authorList>
    </citation>
    <scope>NUCLEOTIDE SEQUENCE [LARGE SCALE GENOMIC DNA]</scope>
    <source>
        <strain evidence="3 4">DSM 43850</strain>
    </source>
</reference>
<evidence type="ECO:0000259" key="1">
    <source>
        <dbReference type="Pfam" id="PF02470"/>
    </source>
</evidence>
<organism evidence="3 4">
    <name type="scientific">Kutzneria viridogrisea</name>
    <dbReference type="NCBI Taxonomy" id="47990"/>
    <lineage>
        <taxon>Bacteria</taxon>
        <taxon>Bacillati</taxon>
        <taxon>Actinomycetota</taxon>
        <taxon>Actinomycetes</taxon>
        <taxon>Pseudonocardiales</taxon>
        <taxon>Pseudonocardiaceae</taxon>
        <taxon>Kutzneria</taxon>
    </lineage>
</organism>
<proteinExistence type="predicted"/>
<dbReference type="InterPro" id="IPR005693">
    <property type="entry name" value="Mce"/>
</dbReference>
<feature type="domain" description="Mammalian cell entry C-terminal" evidence="2">
    <location>
        <begin position="123"/>
        <end position="294"/>
    </location>
</feature>
<comment type="caution">
    <text evidence="3">The sequence shown here is derived from an EMBL/GenBank/DDBJ whole genome shotgun (WGS) entry which is preliminary data.</text>
</comment>
<dbReference type="InterPro" id="IPR003399">
    <property type="entry name" value="Mce/MlaD"/>
</dbReference>
<accession>A0ABR6BE13</accession>
<dbReference type="PROSITE" id="PS51257">
    <property type="entry name" value="PROKAR_LIPOPROTEIN"/>
    <property type="match status" value="1"/>
</dbReference>
<dbReference type="PANTHER" id="PTHR33371">
    <property type="entry name" value="INTERMEMBRANE PHOSPHOLIPID TRANSPORT SYSTEM BINDING PROTEIN MLAD-RELATED"/>
    <property type="match status" value="1"/>
</dbReference>
<protein>
    <submittedName>
        <fullName evidence="3">Phospholipid/cholesterol/gamma-HCH transport system substrate-binding protein</fullName>
    </submittedName>
</protein>
<keyword evidence="4" id="KW-1185">Reference proteome</keyword>
<sequence length="342" mass="36047">MRRAVVLALAACTLVTGCSGGFTGVYDLPLPGGADLGGHPYRITAQFHDVLDLVPQAAVKVNNVAVGRVDTITLPDNGWSAQVGLSVNGDVHLPANAVAWLRQSSLLGEKYVELAAPRDNAQGSLADGAVIPLTRTNRNPQVEEVFGALSLVLNGGGIAQIQDINRELNKAVVGNESQVRSLVGNLNTLVSNLDAHRQDITSALDGVNRLSATLDQRKDQVGGVLDNLTPGMKVLSEQRESLVTMLRSIDHLSGVATDTINRSKDDMVADLKALQPTLNQLAAAGKNLPESLELLVTYPFTDAALDAIKGDYLNVYLSVTAVPGTVVNPPVGPKLLFDGSAR</sequence>
<name>A0ABR6BE13_9PSEU</name>
<dbReference type="RefSeq" id="WP_182837143.1">
    <property type="nucleotide sequence ID" value="NZ_BAAABQ010000010.1"/>
</dbReference>
<gene>
    <name evidence="3" type="ORF">BC739_002136</name>
</gene>
<dbReference type="InterPro" id="IPR024516">
    <property type="entry name" value="Mce_C"/>
</dbReference>
<evidence type="ECO:0000313" key="4">
    <source>
        <dbReference type="Proteomes" id="UP000517916"/>
    </source>
</evidence>
<feature type="domain" description="Mce/MlaD" evidence="1">
    <location>
        <begin position="40"/>
        <end position="115"/>
    </location>
</feature>
<dbReference type="Proteomes" id="UP000517916">
    <property type="component" value="Unassembled WGS sequence"/>
</dbReference>
<evidence type="ECO:0000313" key="3">
    <source>
        <dbReference type="EMBL" id="MBA8924937.1"/>
    </source>
</evidence>
<dbReference type="Pfam" id="PF11887">
    <property type="entry name" value="Mce4_CUP1"/>
    <property type="match status" value="1"/>
</dbReference>
<dbReference type="NCBIfam" id="TIGR00996">
    <property type="entry name" value="Mtu_fam_mce"/>
    <property type="match status" value="1"/>
</dbReference>
<dbReference type="EMBL" id="JACJID010000002">
    <property type="protein sequence ID" value="MBA8924937.1"/>
    <property type="molecule type" value="Genomic_DNA"/>
</dbReference>
<evidence type="ECO:0000259" key="2">
    <source>
        <dbReference type="Pfam" id="PF11887"/>
    </source>
</evidence>
<dbReference type="PANTHER" id="PTHR33371:SF15">
    <property type="entry name" value="LIPOPROTEIN LPRN"/>
    <property type="match status" value="1"/>
</dbReference>
<dbReference type="Pfam" id="PF02470">
    <property type="entry name" value="MlaD"/>
    <property type="match status" value="1"/>
</dbReference>
<dbReference type="InterPro" id="IPR052336">
    <property type="entry name" value="MlaD_Phospholipid_Transporter"/>
</dbReference>